<reference evidence="1 4" key="2">
    <citation type="submission" date="2019-08" db="EMBL/GenBank/DDBJ databases">
        <title>Dermacoccus abyssi strain HZAU 226, whole genome Nanopore sequencing project.</title>
        <authorList>
            <person name="Guo A."/>
            <person name="Zhang X."/>
            <person name="Ruan Y."/>
            <person name="Liu W."/>
            <person name="Chen Q."/>
            <person name="Gu L."/>
        </authorList>
    </citation>
    <scope>NUCLEOTIDE SEQUENCE [LARGE SCALE GENOMIC DNA]</scope>
    <source>
        <strain evidence="1 4">HZAU 226</strain>
    </source>
</reference>
<accession>A0A417Z6F8</accession>
<dbReference type="SUPFAM" id="SSF54690">
    <property type="entry name" value="Molybdopterin synthase subunit MoaE"/>
    <property type="match status" value="1"/>
</dbReference>
<dbReference type="EMBL" id="CP043031">
    <property type="protein sequence ID" value="QEH93133.1"/>
    <property type="molecule type" value="Genomic_DNA"/>
</dbReference>
<keyword evidence="4" id="KW-1185">Reference proteome</keyword>
<evidence type="ECO:0000313" key="2">
    <source>
        <dbReference type="EMBL" id="RHW46194.1"/>
    </source>
</evidence>
<dbReference type="AlphaFoldDB" id="A0A417Z6F8"/>
<dbReference type="CDD" id="cd00756">
    <property type="entry name" value="MoaE"/>
    <property type="match status" value="1"/>
</dbReference>
<name>A0A417Z6F8_9MICO</name>
<dbReference type="Proteomes" id="UP000323565">
    <property type="component" value="Chromosome"/>
</dbReference>
<sequence>MPVLIADVVDAPLDLQAHLDAVEDARQGATASFVGAVRNHDPQIDGEVTHLDYSAHPSASETMAHIASDVAARLDPDGVARIAVTHRVGRLGVGDIAIVAAVSSPHRALAFALCNELVEEVKRSLPIWKHQHNTDGDDVWSGLT</sequence>
<dbReference type="InterPro" id="IPR003448">
    <property type="entry name" value="Mopterin_biosynth_MoaE"/>
</dbReference>
<proteinExistence type="predicted"/>
<reference evidence="2 3" key="1">
    <citation type="submission" date="2018-08" db="EMBL/GenBank/DDBJ databases">
        <title>Whole genome sequence analysis of Dermacoccus abyssi bacteria isolated from Deep Mariana trench Micromonospora spp reveals genes involved in the environmental adaptation and production of secondary metabolites.</title>
        <authorList>
            <person name="Abdel-Mageed W.M."/>
            <person name="Lehri B."/>
            <person name="Nouioui I."/>
            <person name="Goodfellow I."/>
            <person name="Jaspars M."/>
            <person name="Karlyshev A."/>
        </authorList>
    </citation>
    <scope>NUCLEOTIDE SEQUENCE [LARGE SCALE GENOMIC DNA]</scope>
    <source>
        <strain evidence="2 3">MT1.1</strain>
    </source>
</reference>
<dbReference type="Pfam" id="PF02391">
    <property type="entry name" value="MoaE"/>
    <property type="match status" value="1"/>
</dbReference>
<evidence type="ECO:0000313" key="4">
    <source>
        <dbReference type="Proteomes" id="UP000323565"/>
    </source>
</evidence>
<dbReference type="GO" id="GO:0006777">
    <property type="term" value="P:Mo-molybdopterin cofactor biosynthetic process"/>
    <property type="evidence" value="ECO:0007669"/>
    <property type="project" value="InterPro"/>
</dbReference>
<dbReference type="Gene3D" id="3.90.1170.40">
    <property type="entry name" value="Molybdopterin biosynthesis MoaE subunit"/>
    <property type="match status" value="1"/>
</dbReference>
<dbReference type="EMBL" id="QWLM01000006">
    <property type="protein sequence ID" value="RHW46194.1"/>
    <property type="molecule type" value="Genomic_DNA"/>
</dbReference>
<protein>
    <submittedName>
        <fullName evidence="2">Molybdenum cofactor biosynthesis protein MoaE</fullName>
    </submittedName>
</protein>
<dbReference type="Proteomes" id="UP000285376">
    <property type="component" value="Unassembled WGS sequence"/>
</dbReference>
<gene>
    <name evidence="2" type="ORF">D1832_06930</name>
    <name evidence="1" type="ORF">FV141_06055</name>
</gene>
<dbReference type="RefSeq" id="WP_118913216.1">
    <property type="nucleotide sequence ID" value="NZ_CBCRVH010000008.1"/>
</dbReference>
<evidence type="ECO:0000313" key="1">
    <source>
        <dbReference type="EMBL" id="QEH93133.1"/>
    </source>
</evidence>
<dbReference type="PANTHER" id="PTHR23404">
    <property type="entry name" value="MOLYBDOPTERIN SYNTHASE RELATED"/>
    <property type="match status" value="1"/>
</dbReference>
<evidence type="ECO:0000313" key="3">
    <source>
        <dbReference type="Proteomes" id="UP000285376"/>
    </source>
</evidence>
<organism evidence="2 3">
    <name type="scientific">Dermacoccus abyssi</name>
    <dbReference type="NCBI Taxonomy" id="322596"/>
    <lineage>
        <taxon>Bacteria</taxon>
        <taxon>Bacillati</taxon>
        <taxon>Actinomycetota</taxon>
        <taxon>Actinomycetes</taxon>
        <taxon>Micrococcales</taxon>
        <taxon>Dermacoccaceae</taxon>
        <taxon>Dermacoccus</taxon>
    </lineage>
</organism>
<dbReference type="InterPro" id="IPR036563">
    <property type="entry name" value="MoaE_sf"/>
</dbReference>